<name>A0ABD1Q879_9LAMI</name>
<evidence type="ECO:0000313" key="2">
    <source>
        <dbReference type="Proteomes" id="UP001604336"/>
    </source>
</evidence>
<comment type="caution">
    <text evidence="1">The sequence shown here is derived from an EMBL/GenBank/DDBJ whole genome shotgun (WGS) entry which is preliminary data.</text>
</comment>
<proteinExistence type="predicted"/>
<dbReference type="Proteomes" id="UP001604336">
    <property type="component" value="Unassembled WGS sequence"/>
</dbReference>
<evidence type="ECO:0008006" key="3">
    <source>
        <dbReference type="Google" id="ProtNLM"/>
    </source>
</evidence>
<protein>
    <recommendedName>
        <fullName evidence="3">CCHC-type domain-containing protein</fullName>
    </recommendedName>
</protein>
<sequence>MKVSSSINMSDEKFDDLVLLIKKWRGFCNNCRFQKKEEKCEEKSKKILCYDCDKYGYKRTECPNKKKFTKKKVLQTIWDDSDKDNYEEDENQEKINNCASWPLKMR</sequence>
<evidence type="ECO:0000313" key="1">
    <source>
        <dbReference type="EMBL" id="KAL2472413.1"/>
    </source>
</evidence>
<gene>
    <name evidence="1" type="ORF">Adt_40549</name>
</gene>
<dbReference type="EMBL" id="JBFOLK010000012">
    <property type="protein sequence ID" value="KAL2472413.1"/>
    <property type="molecule type" value="Genomic_DNA"/>
</dbReference>
<reference evidence="2" key="1">
    <citation type="submission" date="2024-07" db="EMBL/GenBank/DDBJ databases">
        <title>Two chromosome-level genome assemblies of Korean endemic species Abeliophyllum distichum and Forsythia ovata (Oleaceae).</title>
        <authorList>
            <person name="Jang H."/>
        </authorList>
    </citation>
    <scope>NUCLEOTIDE SEQUENCE [LARGE SCALE GENOMIC DNA]</scope>
</reference>
<dbReference type="AlphaFoldDB" id="A0ABD1Q879"/>
<accession>A0ABD1Q879</accession>
<keyword evidence="2" id="KW-1185">Reference proteome</keyword>
<organism evidence="1 2">
    <name type="scientific">Abeliophyllum distichum</name>
    <dbReference type="NCBI Taxonomy" id="126358"/>
    <lineage>
        <taxon>Eukaryota</taxon>
        <taxon>Viridiplantae</taxon>
        <taxon>Streptophyta</taxon>
        <taxon>Embryophyta</taxon>
        <taxon>Tracheophyta</taxon>
        <taxon>Spermatophyta</taxon>
        <taxon>Magnoliopsida</taxon>
        <taxon>eudicotyledons</taxon>
        <taxon>Gunneridae</taxon>
        <taxon>Pentapetalae</taxon>
        <taxon>asterids</taxon>
        <taxon>lamiids</taxon>
        <taxon>Lamiales</taxon>
        <taxon>Oleaceae</taxon>
        <taxon>Forsythieae</taxon>
        <taxon>Abeliophyllum</taxon>
    </lineage>
</organism>